<gene>
    <name evidence="2" type="ORF">F511_09278</name>
</gene>
<protein>
    <submittedName>
        <fullName evidence="2">Uncharacterized protein</fullName>
    </submittedName>
</protein>
<sequence length="71" mass="8280">MGRSSQNKQIRSDQQREANQLRAYESCSKVEPIRSDQLRAPKLEQYITDLNRADQLRVYKNRAALSDQLIS</sequence>
<keyword evidence="3" id="KW-1185">Reference proteome</keyword>
<proteinExistence type="predicted"/>
<evidence type="ECO:0000313" key="2">
    <source>
        <dbReference type="EMBL" id="KZV43295.1"/>
    </source>
</evidence>
<dbReference type="Proteomes" id="UP000250235">
    <property type="component" value="Unassembled WGS sequence"/>
</dbReference>
<dbReference type="AlphaFoldDB" id="A0A2Z7C8S0"/>
<evidence type="ECO:0000256" key="1">
    <source>
        <dbReference type="SAM" id="MobiDB-lite"/>
    </source>
</evidence>
<accession>A0A2Z7C8S0</accession>
<organism evidence="2 3">
    <name type="scientific">Dorcoceras hygrometricum</name>
    <dbReference type="NCBI Taxonomy" id="472368"/>
    <lineage>
        <taxon>Eukaryota</taxon>
        <taxon>Viridiplantae</taxon>
        <taxon>Streptophyta</taxon>
        <taxon>Embryophyta</taxon>
        <taxon>Tracheophyta</taxon>
        <taxon>Spermatophyta</taxon>
        <taxon>Magnoliopsida</taxon>
        <taxon>eudicotyledons</taxon>
        <taxon>Gunneridae</taxon>
        <taxon>Pentapetalae</taxon>
        <taxon>asterids</taxon>
        <taxon>lamiids</taxon>
        <taxon>Lamiales</taxon>
        <taxon>Gesneriaceae</taxon>
        <taxon>Didymocarpoideae</taxon>
        <taxon>Trichosporeae</taxon>
        <taxon>Loxocarpinae</taxon>
        <taxon>Dorcoceras</taxon>
    </lineage>
</organism>
<evidence type="ECO:0000313" key="3">
    <source>
        <dbReference type="Proteomes" id="UP000250235"/>
    </source>
</evidence>
<feature type="region of interest" description="Disordered" evidence="1">
    <location>
        <begin position="1"/>
        <end position="23"/>
    </location>
</feature>
<dbReference type="EMBL" id="KQ998140">
    <property type="protein sequence ID" value="KZV43295.1"/>
    <property type="molecule type" value="Genomic_DNA"/>
</dbReference>
<reference evidence="2 3" key="1">
    <citation type="journal article" date="2015" name="Proc. Natl. Acad. Sci. U.S.A.">
        <title>The resurrection genome of Boea hygrometrica: A blueprint for survival of dehydration.</title>
        <authorList>
            <person name="Xiao L."/>
            <person name="Yang G."/>
            <person name="Zhang L."/>
            <person name="Yang X."/>
            <person name="Zhao S."/>
            <person name="Ji Z."/>
            <person name="Zhou Q."/>
            <person name="Hu M."/>
            <person name="Wang Y."/>
            <person name="Chen M."/>
            <person name="Xu Y."/>
            <person name="Jin H."/>
            <person name="Xiao X."/>
            <person name="Hu G."/>
            <person name="Bao F."/>
            <person name="Hu Y."/>
            <person name="Wan P."/>
            <person name="Li L."/>
            <person name="Deng X."/>
            <person name="Kuang T."/>
            <person name="Xiang C."/>
            <person name="Zhu J.K."/>
            <person name="Oliver M.J."/>
            <person name="He Y."/>
        </authorList>
    </citation>
    <scope>NUCLEOTIDE SEQUENCE [LARGE SCALE GENOMIC DNA]</scope>
    <source>
        <strain evidence="3">cv. XS01</strain>
    </source>
</reference>
<name>A0A2Z7C8S0_9LAMI</name>